<dbReference type="GO" id="GO:0003755">
    <property type="term" value="F:peptidyl-prolyl cis-trans isomerase activity"/>
    <property type="evidence" value="ECO:0007669"/>
    <property type="project" value="UniProtKB-UniRule"/>
</dbReference>
<name>A0AAD3HQZ7_9CHLO</name>
<dbReference type="GO" id="GO:0005737">
    <property type="term" value="C:cytoplasm"/>
    <property type="evidence" value="ECO:0007669"/>
    <property type="project" value="TreeGrafter"/>
</dbReference>
<dbReference type="InterPro" id="IPR029000">
    <property type="entry name" value="Cyclophilin-like_dom_sf"/>
</dbReference>
<evidence type="ECO:0000256" key="3">
    <source>
        <dbReference type="ARBA" id="ARBA00023110"/>
    </source>
</evidence>
<dbReference type="PANTHER" id="PTHR11071">
    <property type="entry name" value="PEPTIDYL-PROLYL CIS-TRANS ISOMERASE"/>
    <property type="match status" value="1"/>
</dbReference>
<organism evidence="7 8">
    <name type="scientific">Astrephomene gubernaculifera</name>
    <dbReference type="NCBI Taxonomy" id="47775"/>
    <lineage>
        <taxon>Eukaryota</taxon>
        <taxon>Viridiplantae</taxon>
        <taxon>Chlorophyta</taxon>
        <taxon>core chlorophytes</taxon>
        <taxon>Chlorophyceae</taxon>
        <taxon>CS clade</taxon>
        <taxon>Chlamydomonadales</taxon>
        <taxon>Astrephomenaceae</taxon>
        <taxon>Astrephomene</taxon>
    </lineage>
</organism>
<dbReference type="Gene3D" id="2.40.100.10">
    <property type="entry name" value="Cyclophilin-like"/>
    <property type="match status" value="1"/>
</dbReference>
<keyword evidence="8" id="KW-1185">Reference proteome</keyword>
<comment type="function">
    <text evidence="5">PPIases accelerate the folding of proteins. It catalyzes the cis-trans isomerization of proline imidic peptide bonds in oligopeptides.</text>
</comment>
<evidence type="ECO:0000259" key="6">
    <source>
        <dbReference type="PROSITE" id="PS50072"/>
    </source>
</evidence>
<dbReference type="EMBL" id="BMAR01000031">
    <property type="protein sequence ID" value="GFR49627.1"/>
    <property type="molecule type" value="Genomic_DNA"/>
</dbReference>
<dbReference type="PROSITE" id="PS00170">
    <property type="entry name" value="CSA_PPIASE_1"/>
    <property type="match status" value="1"/>
</dbReference>
<dbReference type="GO" id="GO:0016018">
    <property type="term" value="F:cyclosporin A binding"/>
    <property type="evidence" value="ECO:0007669"/>
    <property type="project" value="TreeGrafter"/>
</dbReference>
<dbReference type="Pfam" id="PF00160">
    <property type="entry name" value="Pro_isomerase"/>
    <property type="match status" value="1"/>
</dbReference>
<comment type="similarity">
    <text evidence="2 5">Belongs to the cyclophilin-type PPIase family.</text>
</comment>
<gene>
    <name evidence="7" type="ORF">Agub_g11699</name>
</gene>
<evidence type="ECO:0000313" key="8">
    <source>
        <dbReference type="Proteomes" id="UP001054857"/>
    </source>
</evidence>
<dbReference type="Proteomes" id="UP001054857">
    <property type="component" value="Unassembled WGS sequence"/>
</dbReference>
<accession>A0AAD3HQZ7</accession>
<evidence type="ECO:0000256" key="2">
    <source>
        <dbReference type="ARBA" id="ARBA00007365"/>
    </source>
</evidence>
<dbReference type="SUPFAM" id="SSF50891">
    <property type="entry name" value="Cyclophilin-like"/>
    <property type="match status" value="1"/>
</dbReference>
<dbReference type="FunFam" id="2.40.100.10:FF:000001">
    <property type="entry name" value="Peptidyl-prolyl cis-trans isomerase"/>
    <property type="match status" value="1"/>
</dbReference>
<comment type="catalytic activity">
    <reaction evidence="1 5">
        <text>[protein]-peptidylproline (omega=180) = [protein]-peptidylproline (omega=0)</text>
        <dbReference type="Rhea" id="RHEA:16237"/>
        <dbReference type="Rhea" id="RHEA-COMP:10747"/>
        <dbReference type="Rhea" id="RHEA-COMP:10748"/>
        <dbReference type="ChEBI" id="CHEBI:83833"/>
        <dbReference type="ChEBI" id="CHEBI:83834"/>
        <dbReference type="EC" id="5.2.1.8"/>
    </reaction>
</comment>
<dbReference type="InterPro" id="IPR002130">
    <property type="entry name" value="Cyclophilin-type_PPIase_dom"/>
</dbReference>
<dbReference type="PROSITE" id="PS50072">
    <property type="entry name" value="CSA_PPIASE_2"/>
    <property type="match status" value="1"/>
</dbReference>
<evidence type="ECO:0000256" key="5">
    <source>
        <dbReference type="RuleBase" id="RU363019"/>
    </source>
</evidence>
<protein>
    <recommendedName>
        <fullName evidence="5">Peptidyl-prolyl cis-trans isomerase</fullName>
        <shortName evidence="5">PPIase</shortName>
        <ecNumber evidence="5">5.2.1.8</ecNumber>
    </recommendedName>
</protein>
<evidence type="ECO:0000256" key="1">
    <source>
        <dbReference type="ARBA" id="ARBA00000971"/>
    </source>
</evidence>
<keyword evidence="3 5" id="KW-0697">Rotamase</keyword>
<dbReference type="PANTHER" id="PTHR11071:SF420">
    <property type="entry name" value="PEPTIDYL-PROLYL CIS-TRANS ISOMERASE CYP20-3, CHLOROPLASTIC"/>
    <property type="match status" value="1"/>
</dbReference>
<evidence type="ECO:0000313" key="7">
    <source>
        <dbReference type="EMBL" id="GFR49627.1"/>
    </source>
</evidence>
<feature type="domain" description="PPIase cyclophilin-type" evidence="6">
    <location>
        <begin position="93"/>
        <end position="249"/>
    </location>
</feature>
<dbReference type="InterPro" id="IPR020892">
    <property type="entry name" value="Cyclophilin-type_PPIase_CS"/>
</dbReference>
<comment type="caution">
    <text evidence="7">The sequence shown here is derived from an EMBL/GenBank/DDBJ whole genome shotgun (WGS) entry which is preliminary data.</text>
</comment>
<evidence type="ECO:0000256" key="4">
    <source>
        <dbReference type="ARBA" id="ARBA00023235"/>
    </source>
</evidence>
<sequence>MLASTSPRAAACGRRVAASAPVNVHKTVYNFQIGRRATVKAMACSAESQQESQIVNRRTALALGAAAALTASDLATSYSARAEEELVVTHKVYMVVTVGGAPAGRIVLGLYGEVVPKTVANFVALATGEKGFGYKGCSFHRIIKNFVIQGGDFERGNGTGGYSIYGRRFPDENFKLSHAPGVLSMANAGPNTNGSQFFITTVDTPWLNGHHVVFGRVLEGLEVVRALEDVAVDRSARPTQPVVIESCGLLA</sequence>
<keyword evidence="4 5" id="KW-0413">Isomerase</keyword>
<dbReference type="PRINTS" id="PR00153">
    <property type="entry name" value="CSAPPISMRASE"/>
</dbReference>
<proteinExistence type="inferred from homology"/>
<dbReference type="EC" id="5.2.1.8" evidence="5"/>
<dbReference type="AlphaFoldDB" id="A0AAD3HQZ7"/>
<dbReference type="GO" id="GO:0006457">
    <property type="term" value="P:protein folding"/>
    <property type="evidence" value="ECO:0007669"/>
    <property type="project" value="InterPro"/>
</dbReference>
<reference evidence="7 8" key="1">
    <citation type="journal article" date="2021" name="Sci. Rep.">
        <title>Genome sequencing of the multicellular alga Astrephomene provides insights into convergent evolution of germ-soma differentiation.</title>
        <authorList>
            <person name="Yamashita S."/>
            <person name="Yamamoto K."/>
            <person name="Matsuzaki R."/>
            <person name="Suzuki S."/>
            <person name="Yamaguchi H."/>
            <person name="Hirooka S."/>
            <person name="Minakuchi Y."/>
            <person name="Miyagishima S."/>
            <person name="Kawachi M."/>
            <person name="Toyoda A."/>
            <person name="Nozaki H."/>
        </authorList>
    </citation>
    <scope>NUCLEOTIDE SEQUENCE [LARGE SCALE GENOMIC DNA]</scope>
    <source>
        <strain evidence="7 8">NIES-4017</strain>
    </source>
</reference>